<evidence type="ECO:0000313" key="1">
    <source>
        <dbReference type="EMBL" id="ELU43179.1"/>
    </source>
</evidence>
<comment type="caution">
    <text evidence="1">The sequence shown here is derived from an EMBL/GenBank/DDBJ whole genome shotgun (WGS) entry which is preliminary data.</text>
</comment>
<dbReference type="Proteomes" id="UP000011668">
    <property type="component" value="Unassembled WGS sequence"/>
</dbReference>
<accession>L8X3G5</accession>
<gene>
    <name evidence="1" type="ORF">AG1IA_02771</name>
</gene>
<protein>
    <submittedName>
        <fullName evidence="1">Uncharacterized protein</fullName>
    </submittedName>
</protein>
<organism evidence="1 2">
    <name type="scientific">Thanatephorus cucumeris (strain AG1-IA)</name>
    <name type="common">Rice sheath blight fungus</name>
    <name type="synonym">Rhizoctonia solani</name>
    <dbReference type="NCBI Taxonomy" id="983506"/>
    <lineage>
        <taxon>Eukaryota</taxon>
        <taxon>Fungi</taxon>
        <taxon>Dikarya</taxon>
        <taxon>Basidiomycota</taxon>
        <taxon>Agaricomycotina</taxon>
        <taxon>Agaricomycetes</taxon>
        <taxon>Cantharellales</taxon>
        <taxon>Ceratobasidiaceae</taxon>
        <taxon>Rhizoctonia</taxon>
        <taxon>Rhizoctonia solani AG-1</taxon>
    </lineage>
</organism>
<keyword evidence="2" id="KW-1185">Reference proteome</keyword>
<proteinExistence type="predicted"/>
<name>L8X3G5_THACA</name>
<dbReference type="EMBL" id="AFRT01000601">
    <property type="protein sequence ID" value="ELU43179.1"/>
    <property type="molecule type" value="Genomic_DNA"/>
</dbReference>
<dbReference type="AlphaFoldDB" id="L8X3G5"/>
<evidence type="ECO:0000313" key="2">
    <source>
        <dbReference type="Proteomes" id="UP000011668"/>
    </source>
</evidence>
<dbReference type="HOGENOM" id="CLU_2723951_0_0_1"/>
<reference evidence="1 2" key="1">
    <citation type="journal article" date="2013" name="Nat. Commun.">
        <title>The evolution and pathogenic mechanisms of the rice sheath blight pathogen.</title>
        <authorList>
            <person name="Zheng A."/>
            <person name="Lin R."/>
            <person name="Xu L."/>
            <person name="Qin P."/>
            <person name="Tang C."/>
            <person name="Ai P."/>
            <person name="Zhang D."/>
            <person name="Liu Y."/>
            <person name="Sun Z."/>
            <person name="Feng H."/>
            <person name="Wang Y."/>
            <person name="Chen Y."/>
            <person name="Liang X."/>
            <person name="Fu R."/>
            <person name="Li Q."/>
            <person name="Zhang J."/>
            <person name="Yu X."/>
            <person name="Xie Z."/>
            <person name="Ding L."/>
            <person name="Guan P."/>
            <person name="Tang J."/>
            <person name="Liang Y."/>
            <person name="Wang S."/>
            <person name="Deng Q."/>
            <person name="Li S."/>
            <person name="Zhu J."/>
            <person name="Wang L."/>
            <person name="Liu H."/>
            <person name="Li P."/>
        </authorList>
    </citation>
    <scope>NUCLEOTIDE SEQUENCE [LARGE SCALE GENOMIC DNA]</scope>
    <source>
        <strain evidence="2">AG-1 IA</strain>
    </source>
</reference>
<sequence>MIVESLASEWNKRAPGFSKGINSLSSIRTGSIWRKSNQGLTMGVFLRSRPRALITCVILNVLSPLGFDLIQF</sequence>